<dbReference type="PANTHER" id="PTHR14089:SF6">
    <property type="entry name" value="PRE-MRNA-SPLICING FACTOR RBM22"/>
    <property type="match status" value="1"/>
</dbReference>
<dbReference type="Gene3D" id="3.30.70.330">
    <property type="match status" value="3"/>
</dbReference>
<accession>A0A8X9ADE8</accession>
<dbReference type="Proteomes" id="UP000298416">
    <property type="component" value="Unassembled WGS sequence"/>
</dbReference>
<dbReference type="InterPro" id="IPR012677">
    <property type="entry name" value="Nucleotide-bd_a/b_plait_sf"/>
</dbReference>
<dbReference type="GO" id="GO:0071006">
    <property type="term" value="C:U2-type catalytic step 1 spliceosome"/>
    <property type="evidence" value="ECO:0007669"/>
    <property type="project" value="TreeGrafter"/>
</dbReference>
<dbReference type="GO" id="GO:0071007">
    <property type="term" value="C:U2-type catalytic step 2 spliceosome"/>
    <property type="evidence" value="ECO:0007669"/>
    <property type="project" value="TreeGrafter"/>
</dbReference>
<name>A0A8X9ADE8_SALSN</name>
<dbReference type="EMBL" id="PNBA02000001">
    <property type="protein sequence ID" value="KAG6436631.1"/>
    <property type="molecule type" value="Genomic_DNA"/>
</dbReference>
<dbReference type="PANTHER" id="PTHR14089">
    <property type="entry name" value="PRE-MRNA-SPLICING FACTOR RBM22"/>
    <property type="match status" value="1"/>
</dbReference>
<dbReference type="SUPFAM" id="SSF54928">
    <property type="entry name" value="RNA-binding domain, RBD"/>
    <property type="match status" value="1"/>
</dbReference>
<reference evidence="2" key="1">
    <citation type="submission" date="2018-01" db="EMBL/GenBank/DDBJ databases">
        <authorList>
            <person name="Mao J.F."/>
        </authorList>
    </citation>
    <scope>NUCLEOTIDE SEQUENCE</scope>
    <source>
        <strain evidence="2">Huo1</strain>
        <tissue evidence="2">Leaf</tissue>
    </source>
</reference>
<evidence type="ECO:0000313" key="3">
    <source>
        <dbReference type="Proteomes" id="UP000298416"/>
    </source>
</evidence>
<evidence type="ECO:0000313" key="2">
    <source>
        <dbReference type="EMBL" id="KAG6436631.1"/>
    </source>
</evidence>
<dbReference type="GO" id="GO:0036002">
    <property type="term" value="F:pre-mRNA binding"/>
    <property type="evidence" value="ECO:0007669"/>
    <property type="project" value="TreeGrafter"/>
</dbReference>
<sequence>MKQLSKAGEMPSLEPPDDESIRTLYMVLQRVCAFVTYTTREGVEKAAEELANKLVIKGLRMKLLVNDPVAMKQLSKAGEMPSLEPPDDESIRTLYMVLQRVCAFVTYTTREGVEKAAEELANKLVIKGLRMKLLVNDPVAMKQLSKAGEMPSLEPPDDESIRTLYMVLQRVCAFVTYTTREGVEKAAEELANKLVIKGLRMKLLWGRPQE</sequence>
<dbReference type="InterPro" id="IPR035979">
    <property type="entry name" value="RBD_domain_sf"/>
</dbReference>
<proteinExistence type="predicted"/>
<dbReference type="GO" id="GO:0017070">
    <property type="term" value="F:U6 snRNA binding"/>
    <property type="evidence" value="ECO:0007669"/>
    <property type="project" value="TreeGrafter"/>
</dbReference>
<reference evidence="2" key="2">
    <citation type="submission" date="2020-08" db="EMBL/GenBank/DDBJ databases">
        <title>Plant Genome Project.</title>
        <authorList>
            <person name="Zhang R.-G."/>
        </authorList>
    </citation>
    <scope>NUCLEOTIDE SEQUENCE</scope>
    <source>
        <strain evidence="2">Huo1</strain>
        <tissue evidence="2">Leaf</tissue>
    </source>
</reference>
<dbReference type="AlphaFoldDB" id="A0A8X9ADE8"/>
<evidence type="ECO:0000256" key="1">
    <source>
        <dbReference type="ARBA" id="ARBA00022884"/>
    </source>
</evidence>
<keyword evidence="3" id="KW-1185">Reference proteome</keyword>
<dbReference type="GO" id="GO:0000974">
    <property type="term" value="C:Prp19 complex"/>
    <property type="evidence" value="ECO:0007669"/>
    <property type="project" value="TreeGrafter"/>
</dbReference>
<keyword evidence="1" id="KW-0694">RNA-binding</keyword>
<protein>
    <submittedName>
        <fullName evidence="2">Uncharacterized protein</fullName>
    </submittedName>
</protein>
<comment type="caution">
    <text evidence="2">The sequence shown here is derived from an EMBL/GenBank/DDBJ whole genome shotgun (WGS) entry which is preliminary data.</text>
</comment>
<dbReference type="InterPro" id="IPR039171">
    <property type="entry name" value="Cwc2/Slt11"/>
</dbReference>
<organism evidence="2">
    <name type="scientific">Salvia splendens</name>
    <name type="common">Scarlet sage</name>
    <dbReference type="NCBI Taxonomy" id="180675"/>
    <lineage>
        <taxon>Eukaryota</taxon>
        <taxon>Viridiplantae</taxon>
        <taxon>Streptophyta</taxon>
        <taxon>Embryophyta</taxon>
        <taxon>Tracheophyta</taxon>
        <taxon>Spermatophyta</taxon>
        <taxon>Magnoliopsida</taxon>
        <taxon>eudicotyledons</taxon>
        <taxon>Gunneridae</taxon>
        <taxon>Pentapetalae</taxon>
        <taxon>asterids</taxon>
        <taxon>lamiids</taxon>
        <taxon>Lamiales</taxon>
        <taxon>Lamiaceae</taxon>
        <taxon>Nepetoideae</taxon>
        <taxon>Mentheae</taxon>
        <taxon>Salviinae</taxon>
        <taxon>Salvia</taxon>
        <taxon>Salvia subgen. Calosphace</taxon>
        <taxon>core Calosphace</taxon>
    </lineage>
</organism>
<gene>
    <name evidence="2" type="ORF">SASPL_101533</name>
</gene>